<protein>
    <submittedName>
        <fullName evidence="2">Uncharacterized protein</fullName>
    </submittedName>
</protein>
<proteinExistence type="predicted"/>
<feature type="compositionally biased region" description="Low complexity" evidence="1">
    <location>
        <begin position="70"/>
        <end position="80"/>
    </location>
</feature>
<dbReference type="Proteomes" id="UP000026960">
    <property type="component" value="Chromosome 2"/>
</dbReference>
<sequence>MTMAAARRGREREGAPAARRWHGEGGTTWWWRRLCPASTRGRTRWGRGWREWQMRLRSVAVAVWLDGELGQSSTGRRSPSGSGGRMGMEPKLSPSGGAGGWGRGPSGDDGEGGAREASEERIRSLQPAGLASSPLTARYCPPACLPRPSPSRPRVAATVRRRRAEETDIWVLFVIDL</sequence>
<feature type="region of interest" description="Disordered" evidence="1">
    <location>
        <begin position="1"/>
        <end position="22"/>
    </location>
</feature>
<feature type="compositionally biased region" description="Gly residues" evidence="1">
    <location>
        <begin position="96"/>
        <end position="107"/>
    </location>
</feature>
<evidence type="ECO:0000313" key="2">
    <source>
        <dbReference type="EnsemblPlants" id="OBART02G26200.1"/>
    </source>
</evidence>
<dbReference type="HOGENOM" id="CLU_1520126_0_0_1"/>
<dbReference type="PaxDb" id="65489-OBART02G26200.1"/>
<name>A0A0D3F8A5_9ORYZ</name>
<evidence type="ECO:0000256" key="1">
    <source>
        <dbReference type="SAM" id="MobiDB-lite"/>
    </source>
</evidence>
<feature type="compositionally biased region" description="Basic and acidic residues" evidence="1">
    <location>
        <begin position="112"/>
        <end position="123"/>
    </location>
</feature>
<dbReference type="Gramene" id="OBART02G26200.1">
    <property type="protein sequence ID" value="OBART02G26200.1"/>
    <property type="gene ID" value="OBART02G26200"/>
</dbReference>
<organism evidence="2">
    <name type="scientific">Oryza barthii</name>
    <dbReference type="NCBI Taxonomy" id="65489"/>
    <lineage>
        <taxon>Eukaryota</taxon>
        <taxon>Viridiplantae</taxon>
        <taxon>Streptophyta</taxon>
        <taxon>Embryophyta</taxon>
        <taxon>Tracheophyta</taxon>
        <taxon>Spermatophyta</taxon>
        <taxon>Magnoliopsida</taxon>
        <taxon>Liliopsida</taxon>
        <taxon>Poales</taxon>
        <taxon>Poaceae</taxon>
        <taxon>BOP clade</taxon>
        <taxon>Oryzoideae</taxon>
        <taxon>Oryzeae</taxon>
        <taxon>Oryzinae</taxon>
        <taxon>Oryza</taxon>
    </lineage>
</organism>
<keyword evidence="3" id="KW-1185">Reference proteome</keyword>
<dbReference type="AlphaFoldDB" id="A0A0D3F8A5"/>
<accession>A0A0D3F8A5</accession>
<reference evidence="2" key="1">
    <citation type="journal article" date="2009" name="Rice">
        <title>De Novo Next Generation Sequencing of Plant Genomes.</title>
        <authorList>
            <person name="Rounsley S."/>
            <person name="Marri P.R."/>
            <person name="Yu Y."/>
            <person name="He R."/>
            <person name="Sisneros N."/>
            <person name="Goicoechea J.L."/>
            <person name="Lee S.J."/>
            <person name="Angelova A."/>
            <person name="Kudrna D."/>
            <person name="Luo M."/>
            <person name="Affourtit J."/>
            <person name="Desany B."/>
            <person name="Knight J."/>
            <person name="Niazi F."/>
            <person name="Egholm M."/>
            <person name="Wing R.A."/>
        </authorList>
    </citation>
    <scope>NUCLEOTIDE SEQUENCE [LARGE SCALE GENOMIC DNA]</scope>
    <source>
        <strain evidence="2">cv. IRGC 105608</strain>
    </source>
</reference>
<dbReference type="EnsemblPlants" id="OBART02G26200.1">
    <property type="protein sequence ID" value="OBART02G26200.1"/>
    <property type="gene ID" value="OBART02G26200"/>
</dbReference>
<evidence type="ECO:0000313" key="3">
    <source>
        <dbReference type="Proteomes" id="UP000026960"/>
    </source>
</evidence>
<reference evidence="2" key="2">
    <citation type="submission" date="2015-03" db="UniProtKB">
        <authorList>
            <consortium name="EnsemblPlants"/>
        </authorList>
    </citation>
    <scope>IDENTIFICATION</scope>
</reference>
<feature type="region of interest" description="Disordered" evidence="1">
    <location>
        <begin position="70"/>
        <end position="127"/>
    </location>
</feature>